<dbReference type="AlphaFoldDB" id="A0AAJ5WZ39"/>
<protein>
    <submittedName>
        <fullName evidence="7">Sigma-70 family RNA polymerase sigma factor</fullName>
    </submittedName>
</protein>
<comment type="similarity">
    <text evidence="1">Belongs to the sigma-70 factor family. ECF subfamily.</text>
</comment>
<dbReference type="InterPro" id="IPR013324">
    <property type="entry name" value="RNA_pol_sigma_r3/r4-like"/>
</dbReference>
<dbReference type="GO" id="GO:0016987">
    <property type="term" value="F:sigma factor activity"/>
    <property type="evidence" value="ECO:0007669"/>
    <property type="project" value="UniProtKB-KW"/>
</dbReference>
<keyword evidence="3" id="KW-0731">Sigma factor</keyword>
<dbReference type="Pfam" id="PF04542">
    <property type="entry name" value="Sigma70_r2"/>
    <property type="match status" value="1"/>
</dbReference>
<feature type="domain" description="RNA polymerase sigma-70 region 2" evidence="5">
    <location>
        <begin position="27"/>
        <end position="92"/>
    </location>
</feature>
<dbReference type="NCBIfam" id="TIGR02937">
    <property type="entry name" value="sigma70-ECF"/>
    <property type="match status" value="1"/>
</dbReference>
<dbReference type="Gene3D" id="1.10.10.10">
    <property type="entry name" value="Winged helix-like DNA-binding domain superfamily/Winged helix DNA-binding domain"/>
    <property type="match status" value="1"/>
</dbReference>
<dbReference type="GO" id="GO:0006352">
    <property type="term" value="P:DNA-templated transcription initiation"/>
    <property type="evidence" value="ECO:0007669"/>
    <property type="project" value="InterPro"/>
</dbReference>
<dbReference type="PANTHER" id="PTHR43133">
    <property type="entry name" value="RNA POLYMERASE ECF-TYPE SIGMA FACTO"/>
    <property type="match status" value="1"/>
</dbReference>
<dbReference type="SUPFAM" id="SSF88946">
    <property type="entry name" value="Sigma2 domain of RNA polymerase sigma factors"/>
    <property type="match status" value="1"/>
</dbReference>
<dbReference type="PANTHER" id="PTHR43133:SF46">
    <property type="entry name" value="RNA POLYMERASE SIGMA-70 FACTOR ECF SUBFAMILY"/>
    <property type="match status" value="1"/>
</dbReference>
<dbReference type="InterPro" id="IPR014284">
    <property type="entry name" value="RNA_pol_sigma-70_dom"/>
</dbReference>
<evidence type="ECO:0000256" key="2">
    <source>
        <dbReference type="ARBA" id="ARBA00023015"/>
    </source>
</evidence>
<evidence type="ECO:0000256" key="4">
    <source>
        <dbReference type="ARBA" id="ARBA00023163"/>
    </source>
</evidence>
<dbReference type="Proteomes" id="UP001220610">
    <property type="component" value="Chromosome"/>
</dbReference>
<evidence type="ECO:0000259" key="6">
    <source>
        <dbReference type="Pfam" id="PF08281"/>
    </source>
</evidence>
<feature type="domain" description="RNA polymerase sigma factor 70 region 4 type 2" evidence="6">
    <location>
        <begin position="127"/>
        <end position="178"/>
    </location>
</feature>
<accession>A0AAJ5WZ39</accession>
<dbReference type="InterPro" id="IPR039425">
    <property type="entry name" value="RNA_pol_sigma-70-like"/>
</dbReference>
<evidence type="ECO:0000313" key="8">
    <source>
        <dbReference type="Proteomes" id="UP001220610"/>
    </source>
</evidence>
<name>A0AAJ5WZ39_9BACT</name>
<dbReference type="InterPro" id="IPR036388">
    <property type="entry name" value="WH-like_DNA-bd_sf"/>
</dbReference>
<dbReference type="SUPFAM" id="SSF88659">
    <property type="entry name" value="Sigma3 and sigma4 domains of RNA polymerase sigma factors"/>
    <property type="match status" value="1"/>
</dbReference>
<organism evidence="7 8">
    <name type="scientific">Candidatus Pseudobacter hemicellulosilyticus</name>
    <dbReference type="NCBI Taxonomy" id="3121375"/>
    <lineage>
        <taxon>Bacteria</taxon>
        <taxon>Pseudomonadati</taxon>
        <taxon>Bacteroidota</taxon>
        <taxon>Chitinophagia</taxon>
        <taxon>Chitinophagales</taxon>
        <taxon>Chitinophagaceae</taxon>
        <taxon>Pseudobacter</taxon>
    </lineage>
</organism>
<dbReference type="Pfam" id="PF08281">
    <property type="entry name" value="Sigma70_r4_2"/>
    <property type="match status" value="1"/>
</dbReference>
<dbReference type="Gene3D" id="1.10.1740.10">
    <property type="match status" value="1"/>
</dbReference>
<dbReference type="InterPro" id="IPR013249">
    <property type="entry name" value="RNA_pol_sigma70_r4_t2"/>
</dbReference>
<evidence type="ECO:0000256" key="3">
    <source>
        <dbReference type="ARBA" id="ARBA00023082"/>
    </source>
</evidence>
<evidence type="ECO:0000313" key="7">
    <source>
        <dbReference type="EMBL" id="WEK37020.1"/>
    </source>
</evidence>
<gene>
    <name evidence="7" type="ORF">P0Y53_05855</name>
</gene>
<dbReference type="InterPro" id="IPR007627">
    <property type="entry name" value="RNA_pol_sigma70_r2"/>
</dbReference>
<keyword evidence="2" id="KW-0805">Transcription regulation</keyword>
<evidence type="ECO:0000259" key="5">
    <source>
        <dbReference type="Pfam" id="PF04542"/>
    </source>
</evidence>
<proteinExistence type="inferred from homology"/>
<dbReference type="EMBL" id="CP119311">
    <property type="protein sequence ID" value="WEK37020.1"/>
    <property type="molecule type" value="Genomic_DNA"/>
</dbReference>
<evidence type="ECO:0000256" key="1">
    <source>
        <dbReference type="ARBA" id="ARBA00010641"/>
    </source>
</evidence>
<dbReference type="GO" id="GO:0003677">
    <property type="term" value="F:DNA binding"/>
    <property type="evidence" value="ECO:0007669"/>
    <property type="project" value="InterPro"/>
</dbReference>
<sequence length="200" mass="23211">MPQEKLHIDTLTIERIAEGDQQAFATFYHCYYPQLRPFLQKYTPSAAEADEVIQQTFLRVWIHRDKLPEIENIPGWLYRITAREYLRQVRSKLRLREKILLPGEISHPDTTGKPTSDDPLSVRELHLLIQQAVQTLSPQRREVFQLSRGQQLGIQEIADQLELAPKTVKNTLTAALTQIRAYLRQHGYSLGILALLKLLY</sequence>
<keyword evidence="4" id="KW-0804">Transcription</keyword>
<reference evidence="7" key="1">
    <citation type="submission" date="2023-03" db="EMBL/GenBank/DDBJ databases">
        <title>Andean soil-derived lignocellulolytic bacterial consortium as a source of novel taxa and putative plastic-active enzymes.</title>
        <authorList>
            <person name="Diaz-Garcia L."/>
            <person name="Chuvochina M."/>
            <person name="Feuerriegel G."/>
            <person name="Bunk B."/>
            <person name="Sproer C."/>
            <person name="Streit W.R."/>
            <person name="Rodriguez L.M."/>
            <person name="Overmann J."/>
            <person name="Jimenez D.J."/>
        </authorList>
    </citation>
    <scope>NUCLEOTIDE SEQUENCE</scope>
    <source>
        <strain evidence="7">MAG 7</strain>
    </source>
</reference>
<dbReference type="InterPro" id="IPR013325">
    <property type="entry name" value="RNA_pol_sigma_r2"/>
</dbReference>